<evidence type="ECO:0000313" key="2">
    <source>
        <dbReference type="Proteomes" id="UP000235771"/>
    </source>
</evidence>
<protein>
    <submittedName>
        <fullName evidence="1">Uncharacterized protein</fullName>
    </submittedName>
</protein>
<sequence>MVKTARAKTNASENIRQMWSNKARAKTNAVDIHSKCFRSGFALISALIHPQLSVNTLAAKAAAQQ</sequence>
<proteinExistence type="predicted"/>
<accession>A0A2N6RWU8</accession>
<name>A0A2N6RWU8_9BIFI</name>
<gene>
    <name evidence="1" type="ORF">CJ216_00215</name>
</gene>
<reference evidence="1 2" key="1">
    <citation type="submission" date="2017-09" db="EMBL/GenBank/DDBJ databases">
        <title>Bacterial strain isolated from the female urinary microbiota.</title>
        <authorList>
            <person name="Thomas-White K."/>
            <person name="Kumar N."/>
            <person name="Forster S."/>
            <person name="Putonti C."/>
            <person name="Lawley T."/>
            <person name="Wolfe A.J."/>
        </authorList>
    </citation>
    <scope>NUCLEOTIDE SEQUENCE [LARGE SCALE GENOMIC DNA]</scope>
    <source>
        <strain evidence="1 2">UMB1686</strain>
    </source>
</reference>
<dbReference type="EMBL" id="PNGV01000001">
    <property type="protein sequence ID" value="PMC42587.1"/>
    <property type="molecule type" value="Genomic_DNA"/>
</dbReference>
<dbReference type="Proteomes" id="UP000235771">
    <property type="component" value="Unassembled WGS sequence"/>
</dbReference>
<comment type="caution">
    <text evidence="1">The sequence shown here is derived from an EMBL/GenBank/DDBJ whole genome shotgun (WGS) entry which is preliminary data.</text>
</comment>
<keyword evidence="2" id="KW-1185">Reference proteome</keyword>
<evidence type="ECO:0000313" key="1">
    <source>
        <dbReference type="EMBL" id="PMC42587.1"/>
    </source>
</evidence>
<dbReference type="AlphaFoldDB" id="A0A2N6RWU8"/>
<organism evidence="1 2">
    <name type="scientific">Gardnerella greenwoodii</name>
    <dbReference type="NCBI Taxonomy" id="2914925"/>
    <lineage>
        <taxon>Bacteria</taxon>
        <taxon>Bacillati</taxon>
        <taxon>Actinomycetota</taxon>
        <taxon>Actinomycetes</taxon>
        <taxon>Bifidobacteriales</taxon>
        <taxon>Bifidobacteriaceae</taxon>
        <taxon>Gardnerella</taxon>
    </lineage>
</organism>